<dbReference type="InterPro" id="IPR043856">
    <property type="entry name" value="DUF5818"/>
</dbReference>
<dbReference type="Proteomes" id="UP000266568">
    <property type="component" value="Unassembled WGS sequence"/>
</dbReference>
<keyword evidence="2" id="KW-1185">Reference proteome</keyword>
<accession>A0A397PJY0</accession>
<sequence>MIRHDYESLFPALSSIVRKGALLLQQDRSVTMTVVPLRLRGVLHTNERGFLLEAEDGHVWRIEGAEAYAALVDQAVIVEAYKRGVNLLELLWAGPAN</sequence>
<evidence type="ECO:0000313" key="2">
    <source>
        <dbReference type="Proteomes" id="UP000266568"/>
    </source>
</evidence>
<organism evidence="1 2">
    <name type="scientific">Hephaestia caeni</name>
    <dbReference type="NCBI Taxonomy" id="645617"/>
    <lineage>
        <taxon>Bacteria</taxon>
        <taxon>Pseudomonadati</taxon>
        <taxon>Pseudomonadota</taxon>
        <taxon>Alphaproteobacteria</taxon>
        <taxon>Sphingomonadales</taxon>
        <taxon>Sphingomonadaceae</taxon>
        <taxon>Hephaestia</taxon>
    </lineage>
</organism>
<comment type="caution">
    <text evidence="1">The sequence shown here is derived from an EMBL/GenBank/DDBJ whole genome shotgun (WGS) entry which is preliminary data.</text>
</comment>
<proteinExistence type="predicted"/>
<protein>
    <submittedName>
        <fullName evidence="1">Uncharacterized protein</fullName>
    </submittedName>
</protein>
<dbReference type="Pfam" id="PF19135">
    <property type="entry name" value="DUF5818"/>
    <property type="match status" value="1"/>
</dbReference>
<evidence type="ECO:0000313" key="1">
    <source>
        <dbReference type="EMBL" id="RIA46021.1"/>
    </source>
</evidence>
<name>A0A397PJY0_9SPHN</name>
<gene>
    <name evidence="1" type="ORF">DFR49_0550</name>
</gene>
<dbReference type="EMBL" id="QXDC01000002">
    <property type="protein sequence ID" value="RIA46021.1"/>
    <property type="molecule type" value="Genomic_DNA"/>
</dbReference>
<reference evidence="1 2" key="1">
    <citation type="submission" date="2018-08" db="EMBL/GenBank/DDBJ databases">
        <title>Genomic Encyclopedia of Type Strains, Phase IV (KMG-IV): sequencing the most valuable type-strain genomes for metagenomic binning, comparative biology and taxonomic classification.</title>
        <authorList>
            <person name="Goeker M."/>
        </authorList>
    </citation>
    <scope>NUCLEOTIDE SEQUENCE [LARGE SCALE GENOMIC DNA]</scope>
    <source>
        <strain evidence="1 2">DSM 25527</strain>
    </source>
</reference>
<dbReference type="AlphaFoldDB" id="A0A397PJY0"/>